<reference evidence="2 3" key="1">
    <citation type="submission" date="2020-03" db="EMBL/GenBank/DDBJ databases">
        <title>Soil Listeria distribution.</title>
        <authorList>
            <person name="Liao J."/>
            <person name="Wiedmann M."/>
        </authorList>
    </citation>
    <scope>NUCLEOTIDE SEQUENCE [LARGE SCALE GENOMIC DNA]</scope>
    <source>
        <strain evidence="2 3">FSL L7-0741</strain>
    </source>
</reference>
<organism evidence="2 3">
    <name type="scientific">Listeria grandensis</name>
    <dbReference type="NCBI Taxonomy" id="1494963"/>
    <lineage>
        <taxon>Bacteria</taxon>
        <taxon>Bacillati</taxon>
        <taxon>Bacillota</taxon>
        <taxon>Bacilli</taxon>
        <taxon>Bacillales</taxon>
        <taxon>Listeriaceae</taxon>
        <taxon>Listeria</taxon>
    </lineage>
</organism>
<proteinExistence type="predicted"/>
<evidence type="ECO:0000256" key="1">
    <source>
        <dbReference type="SAM" id="SignalP"/>
    </source>
</evidence>
<evidence type="ECO:0000313" key="2">
    <source>
        <dbReference type="EMBL" id="MBC1936244.1"/>
    </source>
</evidence>
<dbReference type="AlphaFoldDB" id="A0A7X0Y442"/>
<name>A0A7X0Y442_9LIST</name>
<protein>
    <submittedName>
        <fullName evidence="2">Uncharacterized protein</fullName>
    </submittedName>
</protein>
<dbReference type="RefSeq" id="WP_036067120.1">
    <property type="nucleotide sequence ID" value="NZ_JAARRE010000013.1"/>
</dbReference>
<sequence>MKKKIAFGAVCFLVALGISILLTQPEVKDAASKLKTNYIEATTVEDVTDPLTSLLDGQKDWFVEKLGGS</sequence>
<gene>
    <name evidence="2" type="ORF">HCA69_07675</name>
</gene>
<dbReference type="Proteomes" id="UP000535908">
    <property type="component" value="Unassembled WGS sequence"/>
</dbReference>
<keyword evidence="1" id="KW-0732">Signal</keyword>
<feature type="chain" id="PRO_5039356543" evidence="1">
    <location>
        <begin position="24"/>
        <end position="69"/>
    </location>
</feature>
<evidence type="ECO:0000313" key="3">
    <source>
        <dbReference type="Proteomes" id="UP000535908"/>
    </source>
</evidence>
<feature type="signal peptide" evidence="1">
    <location>
        <begin position="1"/>
        <end position="23"/>
    </location>
</feature>
<comment type="caution">
    <text evidence="2">The sequence shown here is derived from an EMBL/GenBank/DDBJ whole genome shotgun (WGS) entry which is preliminary data.</text>
</comment>
<dbReference type="EMBL" id="JAARWN010000005">
    <property type="protein sequence ID" value="MBC1936244.1"/>
    <property type="molecule type" value="Genomic_DNA"/>
</dbReference>
<accession>A0A7X0Y442</accession>